<dbReference type="HOGENOM" id="CLU_061796_1_0_0"/>
<evidence type="ECO:0000259" key="1">
    <source>
        <dbReference type="Pfam" id="PF01261"/>
    </source>
</evidence>
<gene>
    <name evidence="2" type="ORF">U27_05134</name>
</gene>
<dbReference type="Gene3D" id="3.20.20.150">
    <property type="entry name" value="Divalent-metal-dependent TIM barrel enzymes"/>
    <property type="match status" value="1"/>
</dbReference>
<dbReference type="PANTHER" id="PTHR12110">
    <property type="entry name" value="HYDROXYPYRUVATE ISOMERASE"/>
    <property type="match status" value="1"/>
</dbReference>
<dbReference type="GO" id="GO:0016853">
    <property type="term" value="F:isomerase activity"/>
    <property type="evidence" value="ECO:0007669"/>
    <property type="project" value="UniProtKB-KW"/>
</dbReference>
<protein>
    <submittedName>
        <fullName evidence="2">Sugar phosphate isomerase/epimerase</fullName>
    </submittedName>
</protein>
<dbReference type="SUPFAM" id="SSF51658">
    <property type="entry name" value="Xylose isomerase-like"/>
    <property type="match status" value="1"/>
</dbReference>
<dbReference type="EMBL" id="DF820467">
    <property type="protein sequence ID" value="GAK58161.1"/>
    <property type="molecule type" value="Genomic_DNA"/>
</dbReference>
<proteinExistence type="predicted"/>
<dbReference type="InterPro" id="IPR050312">
    <property type="entry name" value="IolE/XylAMocC-like"/>
</dbReference>
<dbReference type="InterPro" id="IPR013022">
    <property type="entry name" value="Xyl_isomerase-like_TIM-brl"/>
</dbReference>
<evidence type="ECO:0000313" key="3">
    <source>
        <dbReference type="Proteomes" id="UP000030661"/>
    </source>
</evidence>
<dbReference type="eggNOG" id="COG1082">
    <property type="taxonomic scope" value="Bacteria"/>
</dbReference>
<evidence type="ECO:0000313" key="2">
    <source>
        <dbReference type="EMBL" id="GAK58161.1"/>
    </source>
</evidence>
<organism evidence="2 3">
    <name type="scientific">Vecturithrix granuli</name>
    <dbReference type="NCBI Taxonomy" id="1499967"/>
    <lineage>
        <taxon>Bacteria</taxon>
        <taxon>Candidatus Moduliflexota</taxon>
        <taxon>Candidatus Vecturitrichia</taxon>
        <taxon>Candidatus Vecturitrichales</taxon>
        <taxon>Candidatus Vecturitrichaceae</taxon>
        <taxon>Candidatus Vecturithrix</taxon>
    </lineage>
</organism>
<dbReference type="AlphaFoldDB" id="A0A081C0Q6"/>
<dbReference type="PANTHER" id="PTHR12110:SF21">
    <property type="entry name" value="XYLOSE ISOMERASE-LIKE TIM BARREL DOMAIN-CONTAINING PROTEIN"/>
    <property type="match status" value="1"/>
</dbReference>
<reference evidence="2 3" key="1">
    <citation type="journal article" date="2015" name="PeerJ">
        <title>First genomic representation of candidate bacterial phylum KSB3 points to enhanced environmental sensing as a trigger of wastewater bulking.</title>
        <authorList>
            <person name="Sekiguchi Y."/>
            <person name="Ohashi A."/>
            <person name="Parks D.H."/>
            <person name="Yamauchi T."/>
            <person name="Tyson G.W."/>
            <person name="Hugenholtz P."/>
        </authorList>
    </citation>
    <scope>NUCLEOTIDE SEQUENCE [LARGE SCALE GENOMIC DNA]</scope>
</reference>
<dbReference type="STRING" id="1499967.U27_05134"/>
<keyword evidence="2" id="KW-0413">Isomerase</keyword>
<dbReference type="InterPro" id="IPR036237">
    <property type="entry name" value="Xyl_isomerase-like_sf"/>
</dbReference>
<sequence>MKIGISTFLFPDWPLEHVAKYAASLGYEMVELPIWQGSNHLDLTTVLKGEGKAVRDMLADYGLGISAINNATAGQIVLGPLDASTDAWAPSKVPEEKIQYGMEQMKLAAQAASELEVPVVTGFVGSHVWDKWYIFPPLNEQLYEAGWQVFADRWGEILDVFKQYGVKFALEVHPTEIAYNIETAEQALKALDYRPEFGFNFDPSHLHWQLIDPVIFIKTFGDRIFHCHAKDAELQQDEVSRSGVIPTGGWMRSNRGFRFRVPGWGQIDWRRVITALVTVGYDYVISFEHEDPVMSPEDGAEKAIEYLRPLMIKKPLKNVWW</sequence>
<dbReference type="Proteomes" id="UP000030661">
    <property type="component" value="Unassembled WGS sequence"/>
</dbReference>
<feature type="domain" description="Xylose isomerase-like TIM barrel" evidence="1">
    <location>
        <begin position="20"/>
        <end position="309"/>
    </location>
</feature>
<name>A0A081C0Q6_VECG1</name>
<dbReference type="Pfam" id="PF01261">
    <property type="entry name" value="AP_endonuc_2"/>
    <property type="match status" value="1"/>
</dbReference>
<accession>A0A081C0Q6</accession>
<keyword evidence="3" id="KW-1185">Reference proteome</keyword>